<dbReference type="AlphaFoldDB" id="A0A1N7SQX9"/>
<evidence type="ECO:0000256" key="4">
    <source>
        <dbReference type="ARBA" id="ARBA00023172"/>
    </source>
</evidence>
<feature type="domain" description="Integrase catalytic" evidence="5">
    <location>
        <begin position="84"/>
        <end position="244"/>
    </location>
</feature>
<dbReference type="GO" id="GO:0032196">
    <property type="term" value="P:transposition"/>
    <property type="evidence" value="ECO:0007669"/>
    <property type="project" value="UniProtKB-KW"/>
</dbReference>
<dbReference type="GO" id="GO:0003677">
    <property type="term" value="F:DNA binding"/>
    <property type="evidence" value="ECO:0007669"/>
    <property type="project" value="UniProtKB-KW"/>
</dbReference>
<dbReference type="Gene3D" id="3.30.420.10">
    <property type="entry name" value="Ribonuclease H-like superfamily/Ribonuclease H"/>
    <property type="match status" value="1"/>
</dbReference>
<dbReference type="GO" id="GO:0006310">
    <property type="term" value="P:DNA recombination"/>
    <property type="evidence" value="ECO:0007669"/>
    <property type="project" value="UniProtKB-KW"/>
</dbReference>
<dbReference type="PANTHER" id="PTHR35528:SF3">
    <property type="entry name" value="BLL1675 PROTEIN"/>
    <property type="match status" value="1"/>
</dbReference>
<evidence type="ECO:0000256" key="1">
    <source>
        <dbReference type="ARBA" id="ARBA00002286"/>
    </source>
</evidence>
<keyword evidence="7" id="KW-1185">Reference proteome</keyword>
<name>A0A1N7SQX9_9BURK</name>
<dbReference type="NCBIfam" id="NF033587">
    <property type="entry name" value="transpos_IS6"/>
    <property type="match status" value="1"/>
</dbReference>
<reference evidence="6 7" key="1">
    <citation type="submission" date="2016-12" db="EMBL/GenBank/DDBJ databases">
        <authorList>
            <person name="Song W.-J."/>
            <person name="Kurnit D.M."/>
        </authorList>
    </citation>
    <scope>NUCLEOTIDE SEQUENCE [LARGE SCALE GENOMIC DNA]</scope>
    <source>
        <strain evidence="6 7">STM7296</strain>
    </source>
</reference>
<dbReference type="InterPro" id="IPR036397">
    <property type="entry name" value="RNaseH_sf"/>
</dbReference>
<dbReference type="SUPFAM" id="SSF53098">
    <property type="entry name" value="Ribonuclease H-like"/>
    <property type="match status" value="1"/>
</dbReference>
<evidence type="ECO:0000256" key="2">
    <source>
        <dbReference type="ARBA" id="ARBA00022578"/>
    </source>
</evidence>
<dbReference type="Pfam" id="PF13610">
    <property type="entry name" value="DDE_Tnp_IS240"/>
    <property type="match status" value="1"/>
</dbReference>
<dbReference type="InterPro" id="IPR001584">
    <property type="entry name" value="Integrase_cat-core"/>
</dbReference>
<dbReference type="InterPro" id="IPR052183">
    <property type="entry name" value="IS_Transposase"/>
</dbReference>
<organism evidence="6 7">
    <name type="scientific">Paraburkholderia ribeironis</name>
    <dbReference type="NCBI Taxonomy" id="1247936"/>
    <lineage>
        <taxon>Bacteria</taxon>
        <taxon>Pseudomonadati</taxon>
        <taxon>Pseudomonadota</taxon>
        <taxon>Betaproteobacteria</taxon>
        <taxon>Burkholderiales</taxon>
        <taxon>Burkholderiaceae</taxon>
        <taxon>Paraburkholderia</taxon>
    </lineage>
</organism>
<dbReference type="GO" id="GO:0015074">
    <property type="term" value="P:DNA integration"/>
    <property type="evidence" value="ECO:0007669"/>
    <property type="project" value="InterPro"/>
</dbReference>
<sequence>MTNSMGQTKKTPRATLPPGIGKVLKRLLYPLDVILLCVRWYVAYSLSLRNLEEMMAERGIEVDHSSVHRWVIKLVPLFEKAFRRHKRPVGKSWRMDETYVKVKGQWKYLYRAVDKQGNTVDFLLRAHRDKAAARRYFEKATDQNGEPETITVDKSGANLAALEALNAGRDTPIKIRQNKYLNNIIEQNHRAIKRIIKPMMGFKDFRCARIILSGIEVMHMIRKGQMQDDRADRTVAEQFYLLAM</sequence>
<evidence type="ECO:0000259" key="5">
    <source>
        <dbReference type="PROSITE" id="PS50994"/>
    </source>
</evidence>
<accession>A0A1N7SQX9</accession>
<evidence type="ECO:0000256" key="3">
    <source>
        <dbReference type="ARBA" id="ARBA00023125"/>
    </source>
</evidence>
<dbReference type="InterPro" id="IPR047930">
    <property type="entry name" value="Transpos_IS6"/>
</dbReference>
<keyword evidence="3" id="KW-0238">DNA-binding</keyword>
<dbReference type="Proteomes" id="UP000187012">
    <property type="component" value="Unassembled WGS sequence"/>
</dbReference>
<comment type="function">
    <text evidence="1">Involved in the transposition of the insertion sequence.</text>
</comment>
<evidence type="ECO:0000313" key="7">
    <source>
        <dbReference type="Proteomes" id="UP000187012"/>
    </source>
</evidence>
<evidence type="ECO:0000313" key="6">
    <source>
        <dbReference type="EMBL" id="SIT49738.1"/>
    </source>
</evidence>
<gene>
    <name evidence="6" type="ORF">BN2475_1720002</name>
</gene>
<keyword evidence="2" id="KW-0815">Transposition</keyword>
<dbReference type="PROSITE" id="PS50994">
    <property type="entry name" value="INTEGRASE"/>
    <property type="match status" value="1"/>
</dbReference>
<dbReference type="InterPro" id="IPR032874">
    <property type="entry name" value="DDE_dom"/>
</dbReference>
<protein>
    <submittedName>
        <fullName evidence="6">Integrase catalytic region</fullName>
    </submittedName>
</protein>
<dbReference type="InterPro" id="IPR012337">
    <property type="entry name" value="RNaseH-like_sf"/>
</dbReference>
<keyword evidence="4" id="KW-0233">DNA recombination</keyword>
<dbReference type="EMBL" id="CYGX02000172">
    <property type="protein sequence ID" value="SIT49738.1"/>
    <property type="molecule type" value="Genomic_DNA"/>
</dbReference>
<dbReference type="PANTHER" id="PTHR35528">
    <property type="entry name" value="BLL1675 PROTEIN"/>
    <property type="match status" value="1"/>
</dbReference>
<proteinExistence type="predicted"/>
<dbReference type="STRING" id="1247936.BN2475_1720002"/>